<evidence type="ECO:0000313" key="1">
    <source>
        <dbReference type="EMBL" id="GLR13410.1"/>
    </source>
</evidence>
<dbReference type="RefSeq" id="WP_284196513.1">
    <property type="nucleotide sequence ID" value="NZ_BSOG01000002.1"/>
</dbReference>
<dbReference type="EMBL" id="BSOG01000002">
    <property type="protein sequence ID" value="GLR13410.1"/>
    <property type="molecule type" value="Genomic_DNA"/>
</dbReference>
<sequence>MTTCIVTADIDNMRGKVVLVFLRPMRAESNIRIHAWQTLALSAGAHGVFEFDPTISLQVMQHRNETRTSSGIMVLHPGQLAVATRPSGLSPQLSMASTGNANARLTHNQVGVRNQTLPPATIDCIWHVGGRPMVTVPDVDQGMTCTFEYEPTLFFMVAAEQVGDGTYTVQSFTDMTRCPIPLDCTVLRVDIHYQRHAWHFVFDPEYDPED</sequence>
<organism evidence="1 2">
    <name type="scientific">Chitinimonas prasina</name>
    <dbReference type="NCBI Taxonomy" id="1434937"/>
    <lineage>
        <taxon>Bacteria</taxon>
        <taxon>Pseudomonadati</taxon>
        <taxon>Pseudomonadota</taxon>
        <taxon>Betaproteobacteria</taxon>
        <taxon>Neisseriales</taxon>
        <taxon>Chitinibacteraceae</taxon>
        <taxon>Chitinimonas</taxon>
    </lineage>
</organism>
<name>A0ABQ5YEN4_9NEIS</name>
<proteinExistence type="predicted"/>
<reference evidence="2" key="1">
    <citation type="journal article" date="2019" name="Int. J. Syst. Evol. Microbiol.">
        <title>The Global Catalogue of Microorganisms (GCM) 10K type strain sequencing project: providing services to taxonomists for standard genome sequencing and annotation.</title>
        <authorList>
            <consortium name="The Broad Institute Genomics Platform"/>
            <consortium name="The Broad Institute Genome Sequencing Center for Infectious Disease"/>
            <person name="Wu L."/>
            <person name="Ma J."/>
        </authorList>
    </citation>
    <scope>NUCLEOTIDE SEQUENCE [LARGE SCALE GENOMIC DNA]</scope>
    <source>
        <strain evidence="2">NBRC 110044</strain>
    </source>
</reference>
<protein>
    <submittedName>
        <fullName evidence="1">Uncharacterized protein</fullName>
    </submittedName>
</protein>
<keyword evidence="2" id="KW-1185">Reference proteome</keyword>
<evidence type="ECO:0000313" key="2">
    <source>
        <dbReference type="Proteomes" id="UP001156706"/>
    </source>
</evidence>
<accession>A0ABQ5YEN4</accession>
<comment type="caution">
    <text evidence="1">The sequence shown here is derived from an EMBL/GenBank/DDBJ whole genome shotgun (WGS) entry which is preliminary data.</text>
</comment>
<gene>
    <name evidence="1" type="ORF">GCM10007907_22000</name>
</gene>
<dbReference type="Proteomes" id="UP001156706">
    <property type="component" value="Unassembled WGS sequence"/>
</dbReference>